<dbReference type="OrthoDB" id="2687259at2759"/>
<comment type="caution">
    <text evidence="4">The sequence shown here is derived from an EMBL/GenBank/DDBJ whole genome shotgun (WGS) entry which is preliminary data.</text>
</comment>
<keyword evidence="1" id="KW-0862">Zinc</keyword>
<feature type="region of interest" description="Disordered" evidence="2">
    <location>
        <begin position="949"/>
        <end position="977"/>
    </location>
</feature>
<feature type="region of interest" description="Disordered" evidence="2">
    <location>
        <begin position="1313"/>
        <end position="1364"/>
    </location>
</feature>
<organism evidence="4 5">
    <name type="scientific">Panaeolus cyanescens</name>
    <dbReference type="NCBI Taxonomy" id="181874"/>
    <lineage>
        <taxon>Eukaryota</taxon>
        <taxon>Fungi</taxon>
        <taxon>Dikarya</taxon>
        <taxon>Basidiomycota</taxon>
        <taxon>Agaricomycotina</taxon>
        <taxon>Agaricomycetes</taxon>
        <taxon>Agaricomycetidae</taxon>
        <taxon>Agaricales</taxon>
        <taxon>Agaricineae</taxon>
        <taxon>Galeropsidaceae</taxon>
        <taxon>Panaeolus</taxon>
    </lineage>
</organism>
<feature type="compositionally biased region" description="Pro residues" evidence="2">
    <location>
        <begin position="167"/>
        <end position="182"/>
    </location>
</feature>
<feature type="compositionally biased region" description="Basic residues" evidence="2">
    <location>
        <begin position="848"/>
        <end position="858"/>
    </location>
</feature>
<dbReference type="PROSITE" id="PS50157">
    <property type="entry name" value="ZINC_FINGER_C2H2_2"/>
    <property type="match status" value="1"/>
</dbReference>
<dbReference type="STRING" id="181874.A0A409VJ62"/>
<feature type="region of interest" description="Disordered" evidence="2">
    <location>
        <begin position="825"/>
        <end position="868"/>
    </location>
</feature>
<dbReference type="Proteomes" id="UP000284842">
    <property type="component" value="Unassembled WGS sequence"/>
</dbReference>
<feature type="compositionally biased region" description="Basic residues" evidence="2">
    <location>
        <begin position="831"/>
        <end position="840"/>
    </location>
</feature>
<reference evidence="4 5" key="1">
    <citation type="journal article" date="2018" name="Evol. Lett.">
        <title>Horizontal gene cluster transfer increased hallucinogenic mushroom diversity.</title>
        <authorList>
            <person name="Reynolds H.T."/>
            <person name="Vijayakumar V."/>
            <person name="Gluck-Thaler E."/>
            <person name="Korotkin H.B."/>
            <person name="Matheny P.B."/>
            <person name="Slot J.C."/>
        </authorList>
    </citation>
    <scope>NUCLEOTIDE SEQUENCE [LARGE SCALE GENOMIC DNA]</scope>
    <source>
        <strain evidence="4 5">2629</strain>
    </source>
</reference>
<evidence type="ECO:0000256" key="2">
    <source>
        <dbReference type="SAM" id="MobiDB-lite"/>
    </source>
</evidence>
<feature type="region of interest" description="Disordered" evidence="2">
    <location>
        <begin position="47"/>
        <end position="85"/>
    </location>
</feature>
<dbReference type="InterPro" id="IPR013087">
    <property type="entry name" value="Znf_C2H2_type"/>
</dbReference>
<dbReference type="GO" id="GO:0008270">
    <property type="term" value="F:zinc ion binding"/>
    <property type="evidence" value="ECO:0007669"/>
    <property type="project" value="UniProtKB-KW"/>
</dbReference>
<dbReference type="InterPro" id="IPR041078">
    <property type="entry name" value="Plavaka"/>
</dbReference>
<dbReference type="Pfam" id="PF18759">
    <property type="entry name" value="Plavaka"/>
    <property type="match status" value="1"/>
</dbReference>
<proteinExistence type="predicted"/>
<keyword evidence="5" id="KW-1185">Reference proteome</keyword>
<feature type="region of interest" description="Disordered" evidence="2">
    <location>
        <begin position="162"/>
        <end position="197"/>
    </location>
</feature>
<dbReference type="EMBL" id="NHTK01006047">
    <property type="protein sequence ID" value="PPQ66257.1"/>
    <property type="molecule type" value="Genomic_DNA"/>
</dbReference>
<gene>
    <name evidence="4" type="ORF">CVT24_007275</name>
</gene>
<feature type="compositionally biased region" description="Polar residues" evidence="2">
    <location>
        <begin position="47"/>
        <end position="61"/>
    </location>
</feature>
<feature type="region of interest" description="Disordered" evidence="2">
    <location>
        <begin position="110"/>
        <end position="150"/>
    </location>
</feature>
<dbReference type="InParanoid" id="A0A409VJ62"/>
<evidence type="ECO:0000259" key="3">
    <source>
        <dbReference type="PROSITE" id="PS50157"/>
    </source>
</evidence>
<protein>
    <recommendedName>
        <fullName evidence="3">C2H2-type domain-containing protein</fullName>
    </recommendedName>
</protein>
<feature type="domain" description="C2H2-type" evidence="3">
    <location>
        <begin position="18"/>
        <end position="45"/>
    </location>
</feature>
<evidence type="ECO:0000313" key="4">
    <source>
        <dbReference type="EMBL" id="PPQ66257.1"/>
    </source>
</evidence>
<evidence type="ECO:0000256" key="1">
    <source>
        <dbReference type="PROSITE-ProRule" id="PRU00042"/>
    </source>
</evidence>
<evidence type="ECO:0000313" key="5">
    <source>
        <dbReference type="Proteomes" id="UP000284842"/>
    </source>
</evidence>
<keyword evidence="1" id="KW-0479">Metal-binding</keyword>
<keyword evidence="1" id="KW-0863">Zinc-finger</keyword>
<feature type="compositionally biased region" description="Polar residues" evidence="2">
    <location>
        <begin position="953"/>
        <end position="977"/>
    </location>
</feature>
<name>A0A409VJ62_9AGAR</name>
<accession>A0A409VJ62</accession>
<feature type="compositionally biased region" description="Acidic residues" evidence="2">
    <location>
        <begin position="1313"/>
        <end position="1340"/>
    </location>
</feature>
<sequence length="1364" mass="154907">MAEMNASSHSLEDTDNSFICESCNRGFEKQKGLAVHRRACKKIKSVQANIQTASTSSTSQRPTKKARKELSSKAAGKRKAQDEPEISPEIMFAPHFQPAFNDNSEALNSPEVEMQSVPEESPFPPDTLHAQSAPDFFVPPPTRRGRQRKFPERYADYLPCTRTRIPHLPPPPPPLHPISPSPEPHREPTPLPPPPPPRVGQFTTEVNEFGMYRVYPTMPSREIDENEELVNVCDGPGLARPSNPPISQWFKSTGMQDPGQSSTHSKGIWAPFLNATVYRLFRWFYTGGNTKSVAEFQRLIDDVLDQPDYNPAHVKDLKVTTILSNLDSHDSTVSPFALENGWKKSSVTLPLPCENVQHTSEHACPTLKIPDVHHRPLLDTIKSAFTDESSKQFHYTPFKQYWNATVNSPPERVVTELYNSDAFYAEHVKIVEQQSLLQQGTSEPRYEIAIAAIMLWSDSTHLAMFGNASLWPIYLYLGNLSKYTRARPTSSSAHHIAYIPSLPSNLQDIYMKAFNNISASTETISHLKRELMHAVWLLLLDPEFMEAYEHGFVIQCSDGIWRRIFPRFFTYSADYPEKVLLSTIKYLAKCPCPRCTTEKKHIPALGTHADIQRRSHKRVDNEYRRFDIEGARRDIYEKGKGAKSKAIEDRLGTDSSIPVRNAFSERLFKHGFNYYEMFVPDLLHEFELGVWKAVFTHLMRILYATGNSNAIQILNKRYRDTPTFGETIRRFSNNAAAMSKLAARDFEDLLQCALPVFESLLPNQHMQIILSLIFVLSTWHALAKLRLHTSSTLAALKAQTRELGFALRRFVKDVCPAYDAKDLPREEAARARRQANKAKKGTTASSKTSKKPSQRKNTRTNNESEDEKAKKTLNLFTYKLHALGDYVDTIWRYGPSDNYSTQVGETEHHRSKIFYARTNKRSGFEKQIATHYRRQNIIRRIGERISQMVHGTASPSPLVQPQSTSIAGPSMSTTNKHPLASAQTINAETSNQPDLALHPSNTGESDANEVQVAVSAEQHYHLPVSKKKKINLFRWVQSNHGDPAFKDFIAELKAHIISRITQNEDKGITYTQEELSHLEFASDAIYEHNVLRVNYTTYDLRRLQDSLNPRTHNDILTLSYDNNPNHPFSYARIIGAFHAEVTYSGNRRRKITRPTRIDFLWVRWFELDGTYRGGWETKRLHRIRFVPSTDESAFGFLDPDCVIRGAHIIPAFAHGTTKEYLPVASVARNKEVRDMIGHEDYKYHYVNMFVDRDMAMRYLGGGIGHIATNEHTSCLRPDFMTPPHLDGNAMETDVESPADDALEIVGIEAMVNLEDEEDPEGEDEDAEMDELEGEADDDSDEVNRIIGGVGDEQDEYGVEGYAPL</sequence>